<dbReference type="InterPro" id="IPR005829">
    <property type="entry name" value="Sugar_transporter_CS"/>
</dbReference>
<dbReference type="Gene3D" id="1.20.1250.20">
    <property type="entry name" value="MFS general substrate transporter like domains"/>
    <property type="match status" value="1"/>
</dbReference>
<keyword evidence="2" id="KW-0813">Transport</keyword>
<dbReference type="AlphaFoldDB" id="A0A395V7V7"/>
<dbReference type="PROSITE" id="PS50850">
    <property type="entry name" value="MFS"/>
    <property type="match status" value="1"/>
</dbReference>
<feature type="transmembrane region" description="Helical" evidence="6">
    <location>
        <begin position="362"/>
        <end position="381"/>
    </location>
</feature>
<dbReference type="PROSITE" id="PS00216">
    <property type="entry name" value="SUGAR_TRANSPORT_1"/>
    <property type="match status" value="1"/>
</dbReference>
<feature type="transmembrane region" description="Helical" evidence="6">
    <location>
        <begin position="387"/>
        <end position="408"/>
    </location>
</feature>
<name>A0A395V7V7_9FIRM</name>
<dbReference type="InterPro" id="IPR020846">
    <property type="entry name" value="MFS_dom"/>
</dbReference>
<dbReference type="PANTHER" id="PTHR23530">
    <property type="entry name" value="TRANSPORT PROTEIN-RELATED"/>
    <property type="match status" value="1"/>
</dbReference>
<evidence type="ECO:0000313" key="9">
    <source>
        <dbReference type="Proteomes" id="UP000266172"/>
    </source>
</evidence>
<dbReference type="EMBL" id="QRVL01000003">
    <property type="protein sequence ID" value="RGS41230.1"/>
    <property type="molecule type" value="Genomic_DNA"/>
</dbReference>
<dbReference type="InterPro" id="IPR053160">
    <property type="entry name" value="MFS_DHA3_Transporter"/>
</dbReference>
<feature type="domain" description="Major facilitator superfamily (MFS) profile" evidence="7">
    <location>
        <begin position="1"/>
        <end position="413"/>
    </location>
</feature>
<dbReference type="GO" id="GO:0022857">
    <property type="term" value="F:transmembrane transporter activity"/>
    <property type="evidence" value="ECO:0007669"/>
    <property type="project" value="InterPro"/>
</dbReference>
<protein>
    <submittedName>
        <fullName evidence="8">MFS transporter</fullName>
    </submittedName>
</protein>
<accession>A0A395V7V7</accession>
<feature type="transmembrane region" description="Helical" evidence="6">
    <location>
        <begin position="271"/>
        <end position="290"/>
    </location>
</feature>
<evidence type="ECO:0000259" key="7">
    <source>
        <dbReference type="PROSITE" id="PS50850"/>
    </source>
</evidence>
<feature type="transmembrane region" description="Helical" evidence="6">
    <location>
        <begin position="164"/>
        <end position="185"/>
    </location>
</feature>
<dbReference type="SUPFAM" id="SSF103473">
    <property type="entry name" value="MFS general substrate transporter"/>
    <property type="match status" value="1"/>
</dbReference>
<keyword evidence="5 6" id="KW-0472">Membrane</keyword>
<sequence length="418" mass="45123">MNEKQNLRLKRNVGLDYVHTFLSNMNMQSSIWVLYLAYCGLHLAQIGLLEGIYHATSIVCEIPSGASADLWGRKRCMVLSNLCIAVSCVIMLFSKSFGWFAVSFAVQALGNNLNSGSEEALVYDSMKCLGQEEHYMGVYGRLNVLIEVAQGLATVAGGVLAEFSYFWCYAACVVIAVLALLPVLWMAEPPQCGKAADTAGGSAKDAPAEGTPAQRTIRETVKHHFAVSACILQKDARIGKIIGFYSVVFAAHTLLFFYSQQYFADFGYNKVQISVIMLLVGGASCFGALASEKMYRRFGKRCLIPETVIIAAAILCYGSGKAGVAAAALMCAGFANAALYPIQSDSLNALIPSEQRATLISVDSMCFSIAMIVLFPLAGAFADRWGLKTVLLLLGAILLLFLLAAFCIEKESFSSDHS</sequence>
<feature type="transmembrane region" description="Helical" evidence="6">
    <location>
        <begin position="82"/>
        <end position="106"/>
    </location>
</feature>
<dbReference type="RefSeq" id="WP_118097002.1">
    <property type="nucleotide sequence ID" value="NZ_QRVL01000003.1"/>
</dbReference>
<evidence type="ECO:0000256" key="1">
    <source>
        <dbReference type="ARBA" id="ARBA00004651"/>
    </source>
</evidence>
<evidence type="ECO:0000313" key="8">
    <source>
        <dbReference type="EMBL" id="RGS41230.1"/>
    </source>
</evidence>
<evidence type="ECO:0000256" key="5">
    <source>
        <dbReference type="ARBA" id="ARBA00023136"/>
    </source>
</evidence>
<dbReference type="Pfam" id="PF07690">
    <property type="entry name" value="MFS_1"/>
    <property type="match status" value="1"/>
</dbReference>
<dbReference type="Proteomes" id="UP000266172">
    <property type="component" value="Unassembled WGS sequence"/>
</dbReference>
<comment type="subcellular location">
    <subcellularLocation>
        <location evidence="1">Cell membrane</location>
        <topology evidence="1">Multi-pass membrane protein</topology>
    </subcellularLocation>
</comment>
<comment type="caution">
    <text evidence="8">The sequence shown here is derived from an EMBL/GenBank/DDBJ whole genome shotgun (WGS) entry which is preliminary data.</text>
</comment>
<dbReference type="PANTHER" id="PTHR23530:SF1">
    <property type="entry name" value="PERMEASE, MAJOR FACILITATOR SUPERFAMILY-RELATED"/>
    <property type="match status" value="1"/>
</dbReference>
<organism evidence="8 9">
    <name type="scientific">Roseburia hominis</name>
    <dbReference type="NCBI Taxonomy" id="301301"/>
    <lineage>
        <taxon>Bacteria</taxon>
        <taxon>Bacillati</taxon>
        <taxon>Bacillota</taxon>
        <taxon>Clostridia</taxon>
        <taxon>Lachnospirales</taxon>
        <taxon>Lachnospiraceae</taxon>
        <taxon>Roseburia</taxon>
    </lineage>
</organism>
<keyword evidence="3 6" id="KW-0812">Transmembrane</keyword>
<dbReference type="InterPro" id="IPR011701">
    <property type="entry name" value="MFS"/>
</dbReference>
<feature type="transmembrane region" description="Helical" evidence="6">
    <location>
        <begin position="241"/>
        <end position="259"/>
    </location>
</feature>
<reference evidence="8 9" key="1">
    <citation type="submission" date="2018-08" db="EMBL/GenBank/DDBJ databases">
        <title>A genome reference for cultivated species of the human gut microbiota.</title>
        <authorList>
            <person name="Zou Y."/>
            <person name="Xue W."/>
            <person name="Luo G."/>
        </authorList>
    </citation>
    <scope>NUCLEOTIDE SEQUENCE [LARGE SCALE GENOMIC DNA]</scope>
    <source>
        <strain evidence="8 9">AF22-12AC</strain>
    </source>
</reference>
<feature type="transmembrane region" description="Helical" evidence="6">
    <location>
        <begin position="302"/>
        <end position="320"/>
    </location>
</feature>
<evidence type="ECO:0000256" key="3">
    <source>
        <dbReference type="ARBA" id="ARBA00022692"/>
    </source>
</evidence>
<keyword evidence="4 6" id="KW-1133">Transmembrane helix</keyword>
<proteinExistence type="predicted"/>
<evidence type="ECO:0000256" key="4">
    <source>
        <dbReference type="ARBA" id="ARBA00022989"/>
    </source>
</evidence>
<dbReference type="GO" id="GO:0005886">
    <property type="term" value="C:plasma membrane"/>
    <property type="evidence" value="ECO:0007669"/>
    <property type="project" value="UniProtKB-SubCell"/>
</dbReference>
<gene>
    <name evidence="8" type="ORF">DWX93_06100</name>
</gene>
<dbReference type="InterPro" id="IPR036259">
    <property type="entry name" value="MFS_trans_sf"/>
</dbReference>
<evidence type="ECO:0000256" key="6">
    <source>
        <dbReference type="SAM" id="Phobius"/>
    </source>
</evidence>
<evidence type="ECO:0000256" key="2">
    <source>
        <dbReference type="ARBA" id="ARBA00022448"/>
    </source>
</evidence>